<evidence type="ECO:0008006" key="9">
    <source>
        <dbReference type="Google" id="ProtNLM"/>
    </source>
</evidence>
<evidence type="ECO:0000313" key="7">
    <source>
        <dbReference type="EnsemblMetazoa" id="XP_038074721.1"/>
    </source>
</evidence>
<feature type="transmembrane region" description="Helical" evidence="6">
    <location>
        <begin position="166"/>
        <end position="185"/>
    </location>
</feature>
<comment type="similarity">
    <text evidence="2 6">Belongs to the peroxisomal membrane protein PXMP2/4 family.</text>
</comment>
<reference evidence="7" key="1">
    <citation type="submission" date="2022-11" db="UniProtKB">
        <authorList>
            <consortium name="EnsemblMetazoa"/>
        </authorList>
    </citation>
    <scope>IDENTIFICATION</scope>
</reference>
<dbReference type="PANTHER" id="PTHR11266:SF80">
    <property type="entry name" value="PEROXISOMAL MEMBRANE PROTEIN 2"/>
    <property type="match status" value="1"/>
</dbReference>
<dbReference type="OrthoDB" id="860at2759"/>
<keyword evidence="8" id="KW-1185">Reference proteome</keyword>
<evidence type="ECO:0000256" key="4">
    <source>
        <dbReference type="ARBA" id="ARBA00022989"/>
    </source>
</evidence>
<sequence length="186" mass="21325">MSVHLSKKDAFHKRLLAEYLRLLRTYPIITKSLTSGAISSVSNIVAQKLSGGWKAPIAWRNIGAFAATGIFYTGPITHYFYRWLEALVPGKDKVSQILKLIVDRLFIAPPFLLGYLYCIRRFEGKSHQTAVEFLKQAYWTVLKLNWKVWTIVQYVNINYVPLQYRVLFASSVAFIWSLYIAVLSGT</sequence>
<dbReference type="RefSeq" id="XP_038074721.1">
    <property type="nucleotide sequence ID" value="XM_038218793.1"/>
</dbReference>
<dbReference type="Pfam" id="PF04117">
    <property type="entry name" value="Mpv17_PMP22"/>
    <property type="match status" value="1"/>
</dbReference>
<dbReference type="GeneID" id="119742650"/>
<evidence type="ECO:0000256" key="1">
    <source>
        <dbReference type="ARBA" id="ARBA00004141"/>
    </source>
</evidence>
<dbReference type="EnsemblMetazoa" id="XM_038218793.1">
    <property type="protein sequence ID" value="XP_038074721.1"/>
    <property type="gene ID" value="LOC119742650"/>
</dbReference>
<keyword evidence="5 6" id="KW-0472">Membrane</keyword>
<protein>
    <recommendedName>
        <fullName evidence="9">Peroxisomal membrane protein 2</fullName>
    </recommendedName>
</protein>
<evidence type="ECO:0000313" key="8">
    <source>
        <dbReference type="Proteomes" id="UP000887568"/>
    </source>
</evidence>
<proteinExistence type="inferred from homology"/>
<organism evidence="7 8">
    <name type="scientific">Patiria miniata</name>
    <name type="common">Bat star</name>
    <name type="synonym">Asterina miniata</name>
    <dbReference type="NCBI Taxonomy" id="46514"/>
    <lineage>
        <taxon>Eukaryota</taxon>
        <taxon>Metazoa</taxon>
        <taxon>Echinodermata</taxon>
        <taxon>Eleutherozoa</taxon>
        <taxon>Asterozoa</taxon>
        <taxon>Asteroidea</taxon>
        <taxon>Valvatacea</taxon>
        <taxon>Valvatida</taxon>
        <taxon>Asterinidae</taxon>
        <taxon>Patiria</taxon>
    </lineage>
</organism>
<comment type="subcellular location">
    <subcellularLocation>
        <location evidence="1">Membrane</location>
        <topology evidence="1">Multi-pass membrane protein</topology>
    </subcellularLocation>
</comment>
<dbReference type="InterPro" id="IPR007248">
    <property type="entry name" value="Mpv17_PMP22"/>
</dbReference>
<accession>A0A914BFL7</accession>
<name>A0A914BFL7_PATMI</name>
<evidence type="ECO:0000256" key="6">
    <source>
        <dbReference type="RuleBase" id="RU363053"/>
    </source>
</evidence>
<dbReference type="GO" id="GO:0005778">
    <property type="term" value="C:peroxisomal membrane"/>
    <property type="evidence" value="ECO:0007669"/>
    <property type="project" value="TreeGrafter"/>
</dbReference>
<feature type="transmembrane region" description="Helical" evidence="6">
    <location>
        <begin position="101"/>
        <end position="119"/>
    </location>
</feature>
<keyword evidence="4 6" id="KW-1133">Transmembrane helix</keyword>
<dbReference type="Proteomes" id="UP000887568">
    <property type="component" value="Unplaced"/>
</dbReference>
<evidence type="ECO:0000256" key="2">
    <source>
        <dbReference type="ARBA" id="ARBA00006824"/>
    </source>
</evidence>
<dbReference type="CTD" id="5827"/>
<evidence type="ECO:0000256" key="3">
    <source>
        <dbReference type="ARBA" id="ARBA00022692"/>
    </source>
</evidence>
<feature type="transmembrane region" description="Helical" evidence="6">
    <location>
        <begin position="62"/>
        <end position="81"/>
    </location>
</feature>
<evidence type="ECO:0000256" key="5">
    <source>
        <dbReference type="ARBA" id="ARBA00023136"/>
    </source>
</evidence>
<keyword evidence="3 6" id="KW-0812">Transmembrane</keyword>
<dbReference type="PANTHER" id="PTHR11266">
    <property type="entry name" value="PEROXISOMAL MEMBRANE PROTEIN 2, PXMP2 MPV17"/>
    <property type="match status" value="1"/>
</dbReference>
<dbReference type="AlphaFoldDB" id="A0A914BFL7"/>
<dbReference type="OMA" id="YVNINYV"/>